<name>A0A3L8SZE7_CHLGU</name>
<keyword evidence="2" id="KW-1185">Reference proteome</keyword>
<reference evidence="1 2" key="1">
    <citation type="journal article" date="2018" name="Proc. R. Soc. B">
        <title>A non-coding region near Follistatin controls head colour polymorphism in the Gouldian finch.</title>
        <authorList>
            <person name="Toomey M.B."/>
            <person name="Marques C.I."/>
            <person name="Andrade P."/>
            <person name="Araujo P.M."/>
            <person name="Sabatino S."/>
            <person name="Gazda M.A."/>
            <person name="Afonso S."/>
            <person name="Lopes R.J."/>
            <person name="Corbo J.C."/>
            <person name="Carneiro M."/>
        </authorList>
    </citation>
    <scope>NUCLEOTIDE SEQUENCE [LARGE SCALE GENOMIC DNA]</scope>
    <source>
        <strain evidence="1">Red01</strain>
        <tissue evidence="1">Muscle</tissue>
    </source>
</reference>
<evidence type="ECO:0000313" key="2">
    <source>
        <dbReference type="Proteomes" id="UP000276834"/>
    </source>
</evidence>
<organism evidence="1 2">
    <name type="scientific">Chloebia gouldiae</name>
    <name type="common">Gouldian finch</name>
    <name type="synonym">Erythrura gouldiae</name>
    <dbReference type="NCBI Taxonomy" id="44316"/>
    <lineage>
        <taxon>Eukaryota</taxon>
        <taxon>Metazoa</taxon>
        <taxon>Chordata</taxon>
        <taxon>Craniata</taxon>
        <taxon>Vertebrata</taxon>
        <taxon>Euteleostomi</taxon>
        <taxon>Archelosauria</taxon>
        <taxon>Archosauria</taxon>
        <taxon>Dinosauria</taxon>
        <taxon>Saurischia</taxon>
        <taxon>Theropoda</taxon>
        <taxon>Coelurosauria</taxon>
        <taxon>Aves</taxon>
        <taxon>Neognathae</taxon>
        <taxon>Neoaves</taxon>
        <taxon>Telluraves</taxon>
        <taxon>Australaves</taxon>
        <taxon>Passeriformes</taxon>
        <taxon>Passeroidea</taxon>
        <taxon>Passeridae</taxon>
        <taxon>Chloebia</taxon>
    </lineage>
</organism>
<protein>
    <submittedName>
        <fullName evidence="1">Uncharacterized protein</fullName>
    </submittedName>
</protein>
<proteinExistence type="predicted"/>
<comment type="caution">
    <text evidence="1">The sequence shown here is derived from an EMBL/GenBank/DDBJ whole genome shotgun (WGS) entry which is preliminary data.</text>
</comment>
<evidence type="ECO:0000313" key="1">
    <source>
        <dbReference type="EMBL" id="RLW11546.1"/>
    </source>
</evidence>
<sequence>MRQIKYHLLEKGRKQLIFTLKLNVAKWADLEIKTLSVHSRYHVLREMEQGPALLTPKSHSTAESNTMYSTELNKPLRLQQLAVHHPQQEYHIKGNCVCPLGLQRWAEETSVVNGFNHAKTRKMNE</sequence>
<dbReference type="EMBL" id="QUSF01000003">
    <property type="protein sequence ID" value="RLW11546.1"/>
    <property type="molecule type" value="Genomic_DNA"/>
</dbReference>
<gene>
    <name evidence="1" type="ORF">DV515_00001550</name>
</gene>
<accession>A0A3L8SZE7</accession>
<dbReference type="Proteomes" id="UP000276834">
    <property type="component" value="Unassembled WGS sequence"/>
</dbReference>
<dbReference type="AlphaFoldDB" id="A0A3L8SZE7"/>